<protein>
    <submittedName>
        <fullName evidence="3">Putative membrane protein</fullName>
    </submittedName>
</protein>
<dbReference type="RefSeq" id="WP_058258538.1">
    <property type="nucleotide sequence ID" value="NZ_DUPS01000065.1"/>
</dbReference>
<proteinExistence type="predicted"/>
<evidence type="ECO:0000256" key="1">
    <source>
        <dbReference type="SAM" id="MobiDB-lite"/>
    </source>
</evidence>
<name>A0A0K8J6Y6_9FIRM</name>
<keyword evidence="4" id="KW-1185">Reference proteome</keyword>
<feature type="region of interest" description="Disordered" evidence="1">
    <location>
        <begin position="62"/>
        <end position="120"/>
    </location>
</feature>
<keyword evidence="2" id="KW-1133">Transmembrane helix</keyword>
<evidence type="ECO:0000313" key="4">
    <source>
        <dbReference type="Proteomes" id="UP000196053"/>
    </source>
</evidence>
<keyword evidence="2" id="KW-0812">Transmembrane</keyword>
<dbReference type="Gene3D" id="1.10.287.4300">
    <property type="entry name" value="Stage III sporulation protein AH-like"/>
    <property type="match status" value="1"/>
</dbReference>
<reference evidence="4" key="1">
    <citation type="submission" date="2015-09" db="EMBL/GenBank/DDBJ databases">
        <authorList>
            <person name="Wibberg D."/>
        </authorList>
    </citation>
    <scope>NUCLEOTIDE SEQUENCE [LARGE SCALE GENOMIC DNA]</scope>
    <source>
        <strain evidence="4">SD1D</strain>
    </source>
</reference>
<dbReference type="InterPro" id="IPR038503">
    <property type="entry name" value="SpoIIIAH_sf"/>
</dbReference>
<dbReference type="Proteomes" id="UP000196053">
    <property type="component" value="Chromosome I"/>
</dbReference>
<dbReference type="InterPro" id="IPR024232">
    <property type="entry name" value="SpoIIIAH"/>
</dbReference>
<dbReference type="AlphaFoldDB" id="A0A0K8J6Y6"/>
<feature type="transmembrane region" description="Helical" evidence="2">
    <location>
        <begin position="9"/>
        <end position="27"/>
    </location>
</feature>
<feature type="compositionally biased region" description="Low complexity" evidence="1">
    <location>
        <begin position="88"/>
        <end position="99"/>
    </location>
</feature>
<evidence type="ECO:0000256" key="2">
    <source>
        <dbReference type="SAM" id="Phobius"/>
    </source>
</evidence>
<dbReference type="KEGG" id="hsd:SD1D_1730"/>
<dbReference type="Pfam" id="PF12685">
    <property type="entry name" value="SpoIIIAH"/>
    <property type="match status" value="1"/>
</dbReference>
<feature type="compositionally biased region" description="Acidic residues" evidence="1">
    <location>
        <begin position="100"/>
        <end position="112"/>
    </location>
</feature>
<feature type="compositionally biased region" description="Acidic residues" evidence="1">
    <location>
        <begin position="68"/>
        <end position="87"/>
    </location>
</feature>
<dbReference type="EMBL" id="LN879430">
    <property type="protein sequence ID" value="CUH93275.1"/>
    <property type="molecule type" value="Genomic_DNA"/>
</dbReference>
<keyword evidence="2" id="KW-0472">Membrane</keyword>
<sequence>MKNIFKKNQIIITALAIMIVIAGYLSFTSDDKPVEDDAVITTNPDYDVISGLEGDYLVQSTTETGDTTTDDTTDDNDTVGDPGDDTTDNTLDGETNTTADENDETTPVDIDTDTNNTQELGDISDEDILTAANDTANSEGEDVPGEAVLASTTLDGSFFVSKRLEREQDRARSRADLKALIESSNISEASKQPIIERMIELTNIAEIENNTEVMLEAKGFADALVTMNEDGDVNVVINTPSLSDQQLAIIEDVVVKETNTTIDKITINPVVVEE</sequence>
<gene>
    <name evidence="3" type="ORF">SD1D_1730</name>
</gene>
<evidence type="ECO:0000313" key="3">
    <source>
        <dbReference type="EMBL" id="CUH93275.1"/>
    </source>
</evidence>
<dbReference type="OrthoDB" id="9789991at2"/>
<accession>A0A0K8J6Y6</accession>
<organism evidence="3 4">
    <name type="scientific">Herbinix luporum</name>
    <dbReference type="NCBI Taxonomy" id="1679721"/>
    <lineage>
        <taxon>Bacteria</taxon>
        <taxon>Bacillati</taxon>
        <taxon>Bacillota</taxon>
        <taxon>Clostridia</taxon>
        <taxon>Lachnospirales</taxon>
        <taxon>Lachnospiraceae</taxon>
        <taxon>Herbinix</taxon>
    </lineage>
</organism>